<comment type="caution">
    <text evidence="3">The sequence shown here is derived from an EMBL/GenBank/DDBJ whole genome shotgun (WGS) entry which is preliminary data.</text>
</comment>
<feature type="compositionally biased region" description="Low complexity" evidence="1">
    <location>
        <begin position="61"/>
        <end position="91"/>
    </location>
</feature>
<feature type="signal peptide" evidence="2">
    <location>
        <begin position="1"/>
        <end position="27"/>
    </location>
</feature>
<evidence type="ECO:0000313" key="4">
    <source>
        <dbReference type="Proteomes" id="UP001596501"/>
    </source>
</evidence>
<evidence type="ECO:0000256" key="2">
    <source>
        <dbReference type="SAM" id="SignalP"/>
    </source>
</evidence>
<reference evidence="4" key="1">
    <citation type="journal article" date="2019" name="Int. J. Syst. Evol. Microbiol.">
        <title>The Global Catalogue of Microorganisms (GCM) 10K type strain sequencing project: providing services to taxonomists for standard genome sequencing and annotation.</title>
        <authorList>
            <consortium name="The Broad Institute Genomics Platform"/>
            <consortium name="The Broad Institute Genome Sequencing Center for Infectious Disease"/>
            <person name="Wu L."/>
            <person name="Ma J."/>
        </authorList>
    </citation>
    <scope>NUCLEOTIDE SEQUENCE [LARGE SCALE GENOMIC DNA]</scope>
    <source>
        <strain evidence="4">CGMCC 1.12371</strain>
    </source>
</reference>
<feature type="compositionally biased region" description="Basic and acidic residues" evidence="1">
    <location>
        <begin position="93"/>
        <end position="115"/>
    </location>
</feature>
<dbReference type="RefSeq" id="WP_382224439.1">
    <property type="nucleotide sequence ID" value="NZ_JBHTCA010000010.1"/>
</dbReference>
<organism evidence="3 4">
    <name type="scientific">Hydrogenophaga atypica</name>
    <dbReference type="NCBI Taxonomy" id="249409"/>
    <lineage>
        <taxon>Bacteria</taxon>
        <taxon>Pseudomonadati</taxon>
        <taxon>Pseudomonadota</taxon>
        <taxon>Betaproteobacteria</taxon>
        <taxon>Burkholderiales</taxon>
        <taxon>Comamonadaceae</taxon>
        <taxon>Hydrogenophaga</taxon>
    </lineage>
</organism>
<keyword evidence="2" id="KW-0732">Signal</keyword>
<dbReference type="EMBL" id="JBHTCA010000010">
    <property type="protein sequence ID" value="MFC7410002.1"/>
    <property type="molecule type" value="Genomic_DNA"/>
</dbReference>
<evidence type="ECO:0000256" key="1">
    <source>
        <dbReference type="SAM" id="MobiDB-lite"/>
    </source>
</evidence>
<accession>A0ABW2QP22</accession>
<dbReference type="Proteomes" id="UP001596501">
    <property type="component" value="Unassembled WGS sequence"/>
</dbReference>
<evidence type="ECO:0000313" key="3">
    <source>
        <dbReference type="EMBL" id="MFC7410002.1"/>
    </source>
</evidence>
<feature type="region of interest" description="Disordered" evidence="1">
    <location>
        <begin position="61"/>
        <end position="115"/>
    </location>
</feature>
<protein>
    <submittedName>
        <fullName evidence="3">DUF4124 domain-containing protein</fullName>
    </submittedName>
</protein>
<gene>
    <name evidence="3" type="ORF">ACFQPB_14120</name>
</gene>
<proteinExistence type="predicted"/>
<sequence>MKHPHTPLLLRVLLAVTACAISSGAWAQWQWKDASGRRIFSDTPPPASVPDQDILQRPKGAALPAAAPAPAAAGAAAAPAKAAPAAPTADASLEQRKQQLEKAEADKRKAEEKAAEEKAAKARAVNCENARKNKATIESGVRVTVTNARGEAEYLDEAARAAQLRQANDLIRDNCR</sequence>
<feature type="chain" id="PRO_5046361058" evidence="2">
    <location>
        <begin position="28"/>
        <end position="176"/>
    </location>
</feature>
<keyword evidence="4" id="KW-1185">Reference proteome</keyword>
<name>A0ABW2QP22_9BURK</name>